<accession>A0A367YI24</accession>
<comment type="caution">
    <text evidence="1">The sequence shown here is derived from an EMBL/GenBank/DDBJ whole genome shotgun (WGS) entry which is preliminary data.</text>
</comment>
<dbReference type="Proteomes" id="UP000253472">
    <property type="component" value="Unassembled WGS sequence"/>
</dbReference>
<evidence type="ECO:0000313" key="2">
    <source>
        <dbReference type="Proteomes" id="UP000253472"/>
    </source>
</evidence>
<proteinExistence type="predicted"/>
<dbReference type="EMBL" id="QLNQ01000020">
    <property type="protein sequence ID" value="RCK65417.1"/>
    <property type="molecule type" value="Genomic_DNA"/>
</dbReference>
<sequence length="198" mass="22516">MLRSFINSVRPSATATVKSTASRTIKPITIYHNPNSLYSHNLLNKLTNFNSILDINVHNNEHLSQNDYNFIIDECLSIHPDNKSIMLQIFHPHKKQLCKTKLLKDFSLHDLIYDYKNLAHDGGHHLPLIIDFNNKLIANDDATIDRILVNYLTCGIQNTTNTRPPSKLDGKKKSPSMVTSGQYNDLVHPHAAEFADLF</sequence>
<organism evidence="1 2">
    <name type="scientific">Candida viswanathii</name>
    <dbReference type="NCBI Taxonomy" id="5486"/>
    <lineage>
        <taxon>Eukaryota</taxon>
        <taxon>Fungi</taxon>
        <taxon>Dikarya</taxon>
        <taxon>Ascomycota</taxon>
        <taxon>Saccharomycotina</taxon>
        <taxon>Pichiomycetes</taxon>
        <taxon>Debaryomycetaceae</taxon>
        <taxon>Candida/Lodderomyces clade</taxon>
        <taxon>Candida</taxon>
    </lineage>
</organism>
<dbReference type="STRING" id="5486.A0A367YI24"/>
<protein>
    <submittedName>
        <fullName evidence="1">Uncharacterized protein</fullName>
    </submittedName>
</protein>
<keyword evidence="2" id="KW-1185">Reference proteome</keyword>
<reference evidence="1 2" key="1">
    <citation type="submission" date="2018-06" db="EMBL/GenBank/DDBJ databases">
        <title>Whole genome sequencing of Candida tropicalis (genome annotated by CSBL at Korea University).</title>
        <authorList>
            <person name="Ahn J."/>
        </authorList>
    </citation>
    <scope>NUCLEOTIDE SEQUENCE [LARGE SCALE GENOMIC DNA]</scope>
    <source>
        <strain evidence="1 2">ATCC 20962</strain>
    </source>
</reference>
<dbReference type="InterPro" id="IPR036249">
    <property type="entry name" value="Thioredoxin-like_sf"/>
</dbReference>
<name>A0A367YI24_9ASCO</name>
<gene>
    <name evidence="1" type="ORF">Cantr_01050</name>
</gene>
<dbReference type="OrthoDB" id="4084730at2759"/>
<dbReference type="SUPFAM" id="SSF52833">
    <property type="entry name" value="Thioredoxin-like"/>
    <property type="match status" value="1"/>
</dbReference>
<evidence type="ECO:0000313" key="1">
    <source>
        <dbReference type="EMBL" id="RCK65417.1"/>
    </source>
</evidence>
<dbReference type="AlphaFoldDB" id="A0A367YI24"/>